<accession>A0A8S5SB05</accession>
<dbReference type="EMBL" id="BK032560">
    <property type="protein sequence ID" value="DAF47847.1"/>
    <property type="molecule type" value="Genomic_DNA"/>
</dbReference>
<proteinExistence type="predicted"/>
<reference evidence="1" key="1">
    <citation type="journal article" date="2021" name="Proc. Natl. Acad. Sci. U.S.A.">
        <title>A Catalog of Tens of Thousands of Viruses from Human Metagenomes Reveals Hidden Associations with Chronic Diseases.</title>
        <authorList>
            <person name="Tisza M.J."/>
            <person name="Buck C.B."/>
        </authorList>
    </citation>
    <scope>NUCLEOTIDE SEQUENCE</scope>
    <source>
        <strain evidence="1">CtJjf17</strain>
    </source>
</reference>
<organism evidence="1">
    <name type="scientific">Siphoviridae sp. ctJjf17</name>
    <dbReference type="NCBI Taxonomy" id="2827839"/>
    <lineage>
        <taxon>Viruses</taxon>
        <taxon>Duplodnaviria</taxon>
        <taxon>Heunggongvirae</taxon>
        <taxon>Uroviricota</taxon>
        <taxon>Caudoviricetes</taxon>
    </lineage>
</organism>
<name>A0A8S5SB05_9CAUD</name>
<sequence length="37" mass="4496">MLIYLIYNFVSNYVLSNYVLKNINLKGKFIAQTRYYD</sequence>
<evidence type="ECO:0000313" key="1">
    <source>
        <dbReference type="EMBL" id="DAF47847.1"/>
    </source>
</evidence>
<protein>
    <submittedName>
        <fullName evidence="1">Uncharacterized protein</fullName>
    </submittedName>
</protein>